<evidence type="ECO:0000256" key="1">
    <source>
        <dbReference type="SAM" id="MobiDB-lite"/>
    </source>
</evidence>
<evidence type="ECO:0000313" key="2">
    <source>
        <dbReference type="EMBL" id="KAJ8780531.1"/>
    </source>
</evidence>
<gene>
    <name evidence="2" type="ORF">J1605_011532</name>
</gene>
<dbReference type="EMBL" id="JAIQCJ010002158">
    <property type="protein sequence ID" value="KAJ8780531.1"/>
    <property type="molecule type" value="Genomic_DNA"/>
</dbReference>
<comment type="caution">
    <text evidence="2">The sequence shown here is derived from an EMBL/GenBank/DDBJ whole genome shotgun (WGS) entry which is preliminary data.</text>
</comment>
<feature type="region of interest" description="Disordered" evidence="1">
    <location>
        <begin position="79"/>
        <end position="123"/>
    </location>
</feature>
<name>A0AB34GNZ9_ESCRO</name>
<keyword evidence="3" id="KW-1185">Reference proteome</keyword>
<sequence length="136" mass="14696">MSASTLMVPRSPRASADPLLPPVCVTVPDAGLSVSSWALSLPGCVPSHPARCPQFPRSSPANTFASYFADLMAKSAHGPGWSVPPLEHQQWGPPAPQHEGPAQPSHTRLRPRRSPPSFCPSSKTQKWNLDVFLLRK</sequence>
<protein>
    <submittedName>
        <fullName evidence="2">Uncharacterized protein</fullName>
    </submittedName>
</protein>
<proteinExistence type="predicted"/>
<evidence type="ECO:0000313" key="3">
    <source>
        <dbReference type="Proteomes" id="UP001159641"/>
    </source>
</evidence>
<organism evidence="2 3">
    <name type="scientific">Eschrichtius robustus</name>
    <name type="common">California gray whale</name>
    <name type="synonym">Eschrichtius gibbosus</name>
    <dbReference type="NCBI Taxonomy" id="9764"/>
    <lineage>
        <taxon>Eukaryota</taxon>
        <taxon>Metazoa</taxon>
        <taxon>Chordata</taxon>
        <taxon>Craniata</taxon>
        <taxon>Vertebrata</taxon>
        <taxon>Euteleostomi</taxon>
        <taxon>Mammalia</taxon>
        <taxon>Eutheria</taxon>
        <taxon>Laurasiatheria</taxon>
        <taxon>Artiodactyla</taxon>
        <taxon>Whippomorpha</taxon>
        <taxon>Cetacea</taxon>
        <taxon>Mysticeti</taxon>
        <taxon>Eschrichtiidae</taxon>
        <taxon>Eschrichtius</taxon>
    </lineage>
</organism>
<reference evidence="2 3" key="1">
    <citation type="submission" date="2022-11" db="EMBL/GenBank/DDBJ databases">
        <title>Whole genome sequence of Eschrichtius robustus ER-17-0199.</title>
        <authorList>
            <person name="Bruniche-Olsen A."/>
            <person name="Black A.N."/>
            <person name="Fields C.J."/>
            <person name="Walden K."/>
            <person name="Dewoody J.A."/>
        </authorList>
    </citation>
    <scope>NUCLEOTIDE SEQUENCE [LARGE SCALE GENOMIC DNA]</scope>
    <source>
        <strain evidence="2">ER-17-0199</strain>
        <tissue evidence="2">Blubber</tissue>
    </source>
</reference>
<dbReference type="AlphaFoldDB" id="A0AB34GNZ9"/>
<dbReference type="Proteomes" id="UP001159641">
    <property type="component" value="Unassembled WGS sequence"/>
</dbReference>
<accession>A0AB34GNZ9</accession>